<protein>
    <submittedName>
        <fullName evidence="1">Uncharacterized protein</fullName>
    </submittedName>
</protein>
<sequence length="201" mass="22416">MKTNIELLDEQKIRERLHIVMGDFSLHDIVWSGASLPTPFWDIPARRLLAHEMSTNANMAFLTKQGTVTYSKGKGGDHSTGSCLDLTSIALGMTATTVPSGQLLTLVFTVDIKENSRRAREIPLQDANYVEEFMPALVELIFAASIRTTEPRLVNPPPVQKPMGLHSRQILLGDDVGLDVLPSQVDLEPRPKKPTLWREYL</sequence>
<dbReference type="Proteomes" id="UP000530670">
    <property type="component" value="Unassembled WGS sequence"/>
</dbReference>
<reference evidence="1 2" key="1">
    <citation type="submission" date="2020-05" db="EMBL/GenBank/DDBJ databases">
        <title>Identification and distribution of gene clusters putatively required for synthesis of sphingolipid metabolism inhibitors in phylogenetically diverse species of the filamentous fungus Fusarium.</title>
        <authorList>
            <person name="Kim H.-S."/>
            <person name="Busman M."/>
            <person name="Brown D.W."/>
            <person name="Divon H."/>
            <person name="Uhlig S."/>
            <person name="Proctor R.H."/>
        </authorList>
    </citation>
    <scope>NUCLEOTIDE SEQUENCE [LARGE SCALE GENOMIC DNA]</scope>
    <source>
        <strain evidence="1 2">NRRL 66243</strain>
    </source>
</reference>
<comment type="caution">
    <text evidence="1">The sequence shown here is derived from an EMBL/GenBank/DDBJ whole genome shotgun (WGS) entry which is preliminary data.</text>
</comment>
<gene>
    <name evidence="1" type="ORF">FTJAE_14141</name>
</gene>
<keyword evidence="2" id="KW-1185">Reference proteome</keyword>
<dbReference type="RefSeq" id="XP_037198845.1">
    <property type="nucleotide sequence ID" value="XM_037347349.1"/>
</dbReference>
<dbReference type="AlphaFoldDB" id="A0A8H5QA44"/>
<proteinExistence type="predicted"/>
<organism evidence="1 2">
    <name type="scientific">Fusarium tjaetaba</name>
    <dbReference type="NCBI Taxonomy" id="1567544"/>
    <lineage>
        <taxon>Eukaryota</taxon>
        <taxon>Fungi</taxon>
        <taxon>Dikarya</taxon>
        <taxon>Ascomycota</taxon>
        <taxon>Pezizomycotina</taxon>
        <taxon>Sordariomycetes</taxon>
        <taxon>Hypocreomycetidae</taxon>
        <taxon>Hypocreales</taxon>
        <taxon>Nectriaceae</taxon>
        <taxon>Fusarium</taxon>
        <taxon>Fusarium fujikuroi species complex</taxon>
    </lineage>
</organism>
<dbReference type="GeneID" id="59299619"/>
<evidence type="ECO:0000313" key="2">
    <source>
        <dbReference type="Proteomes" id="UP000530670"/>
    </source>
</evidence>
<dbReference type="EMBL" id="JAAQRI010000570">
    <property type="protein sequence ID" value="KAF5611981.1"/>
    <property type="molecule type" value="Genomic_DNA"/>
</dbReference>
<name>A0A8H5QA44_9HYPO</name>
<evidence type="ECO:0000313" key="1">
    <source>
        <dbReference type="EMBL" id="KAF5611981.1"/>
    </source>
</evidence>
<dbReference type="OrthoDB" id="3261222at2759"/>
<accession>A0A8H5QA44</accession>